<dbReference type="Proteomes" id="UP000007882">
    <property type="component" value="Chromosome"/>
</dbReference>
<dbReference type="PROSITE" id="PS50111">
    <property type="entry name" value="CHEMOTAXIS_TRANSDUC_2"/>
    <property type="match status" value="1"/>
</dbReference>
<dbReference type="SMART" id="SM00304">
    <property type="entry name" value="HAMP"/>
    <property type="match status" value="1"/>
</dbReference>
<keyword evidence="3 5" id="KW-0807">Transducer</keyword>
<dbReference type="PANTHER" id="PTHR32089">
    <property type="entry name" value="METHYL-ACCEPTING CHEMOTAXIS PROTEIN MCPB"/>
    <property type="match status" value="1"/>
</dbReference>
<dbReference type="Pfam" id="PF12729">
    <property type="entry name" value="4HB_MCP_1"/>
    <property type="match status" value="1"/>
</dbReference>
<dbReference type="InterPro" id="IPR004089">
    <property type="entry name" value="MCPsignal_dom"/>
</dbReference>
<evidence type="ECO:0000256" key="1">
    <source>
        <dbReference type="ARBA" id="ARBA00022692"/>
    </source>
</evidence>
<dbReference type="Gene3D" id="1.10.287.950">
    <property type="entry name" value="Methyl-accepting chemotaxis protein"/>
    <property type="match status" value="1"/>
</dbReference>
<evidence type="ECO:0000256" key="6">
    <source>
        <dbReference type="SAM" id="Phobius"/>
    </source>
</evidence>
<organism evidence="9 10">
    <name type="scientific">Actinoplanes missouriensis (strain ATCC 14538 / DSM 43046 / CBS 188.64 / JCM 3121 / NBRC 102363 / NCIMB 12654 / NRRL B-3342 / UNCC 431)</name>
    <dbReference type="NCBI Taxonomy" id="512565"/>
    <lineage>
        <taxon>Bacteria</taxon>
        <taxon>Bacillati</taxon>
        <taxon>Actinomycetota</taxon>
        <taxon>Actinomycetes</taxon>
        <taxon>Micromonosporales</taxon>
        <taxon>Micromonosporaceae</taxon>
        <taxon>Actinoplanes</taxon>
    </lineage>
</organism>
<dbReference type="SUPFAM" id="SSF58104">
    <property type="entry name" value="Methyl-accepting chemotaxis protein (MCP) signaling domain"/>
    <property type="match status" value="1"/>
</dbReference>
<evidence type="ECO:0000256" key="5">
    <source>
        <dbReference type="PROSITE-ProRule" id="PRU00284"/>
    </source>
</evidence>
<name>I0HCM0_ACTM4</name>
<keyword evidence="6" id="KW-0472">Membrane</keyword>
<evidence type="ECO:0000256" key="3">
    <source>
        <dbReference type="ARBA" id="ARBA00023224"/>
    </source>
</evidence>
<evidence type="ECO:0000259" key="8">
    <source>
        <dbReference type="PROSITE" id="PS50885"/>
    </source>
</evidence>
<dbReference type="AlphaFoldDB" id="I0HCM0"/>
<feature type="domain" description="HAMP" evidence="8">
    <location>
        <begin position="228"/>
        <end position="280"/>
    </location>
</feature>
<dbReference type="Pfam" id="PF00015">
    <property type="entry name" value="MCPsignal"/>
    <property type="match status" value="1"/>
</dbReference>
<feature type="transmembrane region" description="Helical" evidence="6">
    <location>
        <begin position="28"/>
        <end position="47"/>
    </location>
</feature>
<dbReference type="GO" id="GO:0007165">
    <property type="term" value="P:signal transduction"/>
    <property type="evidence" value="ECO:0007669"/>
    <property type="project" value="UniProtKB-KW"/>
</dbReference>
<dbReference type="GO" id="GO:0006935">
    <property type="term" value="P:chemotaxis"/>
    <property type="evidence" value="ECO:0007669"/>
    <property type="project" value="InterPro"/>
</dbReference>
<evidence type="ECO:0000256" key="2">
    <source>
        <dbReference type="ARBA" id="ARBA00022989"/>
    </source>
</evidence>
<dbReference type="PANTHER" id="PTHR32089:SF112">
    <property type="entry name" value="LYSOZYME-LIKE PROTEIN-RELATED"/>
    <property type="match status" value="1"/>
</dbReference>
<proteinExistence type="inferred from homology"/>
<dbReference type="KEGG" id="ams:AMIS_55370"/>
<dbReference type="InterPro" id="IPR024478">
    <property type="entry name" value="HlyB_4HB_MCP"/>
</dbReference>
<keyword evidence="1 6" id="KW-0812">Transmembrane</keyword>
<dbReference type="STRING" id="512565.AMIS_55370"/>
<dbReference type="eggNOG" id="COG0840">
    <property type="taxonomic scope" value="Bacteria"/>
</dbReference>
<dbReference type="SMART" id="SM00283">
    <property type="entry name" value="MA"/>
    <property type="match status" value="1"/>
</dbReference>
<dbReference type="InterPro" id="IPR004090">
    <property type="entry name" value="Chemotax_Me-accpt_rcpt"/>
</dbReference>
<dbReference type="Pfam" id="PF00672">
    <property type="entry name" value="HAMP"/>
    <property type="match status" value="1"/>
</dbReference>
<protein>
    <submittedName>
        <fullName evidence="9">Putative methyl-accepting chemotaxis protein</fullName>
    </submittedName>
</protein>
<dbReference type="GO" id="GO:0004888">
    <property type="term" value="F:transmembrane signaling receptor activity"/>
    <property type="evidence" value="ECO:0007669"/>
    <property type="project" value="InterPro"/>
</dbReference>
<dbReference type="InterPro" id="IPR003660">
    <property type="entry name" value="HAMP_dom"/>
</dbReference>
<dbReference type="GO" id="GO:0016020">
    <property type="term" value="C:membrane"/>
    <property type="evidence" value="ECO:0007669"/>
    <property type="project" value="InterPro"/>
</dbReference>
<dbReference type="RefSeq" id="WP_014445645.1">
    <property type="nucleotide sequence ID" value="NC_017093.1"/>
</dbReference>
<dbReference type="CDD" id="cd06225">
    <property type="entry name" value="HAMP"/>
    <property type="match status" value="1"/>
</dbReference>
<sequence>MSAMTAEAVVTPDKGRGYWADLSVNIKVLVAVSVAAVVALLVGVLGLRALSGASDSAQAIYSSNLLGVSALGSLQNTMTQARLDLSNAAMNRDATTKQKFTDLYAADVEAVDAAWDEYESTGPVPPAAMIQDTRTDWNSFVTIANEQLLPASAKNDLTTWLAIRNGDMADTVTEIKEHLAEMTAMEKADAAADAADARSSYESNRIQSIVLLAAGIAAAMTLGFLVARGIVRSLRRVTDVCEGLAEGDLTRSSGLTSSDEPGRMGRALDAAVLRLRDTVNTIGGSAATLAGASEELSTVSAQLQSGAADAASKASSASVASEDVNTGVQSIAAGAEQMSASITEIATNASEAARVAQEGMAVAERTNNQVAELGQASAEIGDVVRLITSIAEQTNLLALNATIEAARAGELGKGFAVVAGEVKELAQQTAKATEEITHRIGAIQESSTSAATAIGEITGVIQQIGDYTTTIASAVEEQTATTGEMSRSVADAATSSGDVARTVSGVAEVASATADGAKATQQAAADLTRLAGDLANLVGGFRH</sequence>
<feature type="domain" description="Methyl-accepting transducer" evidence="7">
    <location>
        <begin position="285"/>
        <end position="531"/>
    </location>
</feature>
<reference evidence="9 10" key="1">
    <citation type="submission" date="2012-02" db="EMBL/GenBank/DDBJ databases">
        <title>Complete genome sequence of Actinoplanes missouriensis 431 (= NBRC 102363).</title>
        <authorList>
            <person name="Ohnishi Y."/>
            <person name="Ishikawa J."/>
            <person name="Sekine M."/>
            <person name="Hosoyama A."/>
            <person name="Harada T."/>
            <person name="Narita H."/>
            <person name="Hata T."/>
            <person name="Konno Y."/>
            <person name="Tutikane K."/>
            <person name="Fujita N."/>
            <person name="Horinouchi S."/>
            <person name="Hayakawa M."/>
        </authorList>
    </citation>
    <scope>NUCLEOTIDE SEQUENCE [LARGE SCALE GENOMIC DNA]</scope>
    <source>
        <strain evidence="10">ATCC 14538 / DSM 43046 / CBS 188.64 / JCM 3121 / NBRC 102363 / NCIMB 12654 / NRRL B-3342 / UNCC 431</strain>
    </source>
</reference>
<keyword evidence="2 6" id="KW-1133">Transmembrane helix</keyword>
<keyword evidence="10" id="KW-1185">Reference proteome</keyword>
<evidence type="ECO:0000313" key="9">
    <source>
        <dbReference type="EMBL" id="BAL90757.1"/>
    </source>
</evidence>
<comment type="similarity">
    <text evidence="4">Belongs to the methyl-accepting chemotaxis (MCP) protein family.</text>
</comment>
<evidence type="ECO:0000313" key="10">
    <source>
        <dbReference type="Proteomes" id="UP000007882"/>
    </source>
</evidence>
<gene>
    <name evidence="9" type="primary">mcp17</name>
    <name evidence="9" type="ordered locus">AMIS_55370</name>
</gene>
<accession>I0HCM0</accession>
<evidence type="ECO:0000259" key="7">
    <source>
        <dbReference type="PROSITE" id="PS50111"/>
    </source>
</evidence>
<dbReference type="HOGENOM" id="CLU_000445_107_27_11"/>
<dbReference type="PATRIC" id="fig|512565.3.peg.5532"/>
<dbReference type="EMBL" id="AP012319">
    <property type="protein sequence ID" value="BAL90757.1"/>
    <property type="molecule type" value="Genomic_DNA"/>
</dbReference>
<evidence type="ECO:0000256" key="4">
    <source>
        <dbReference type="ARBA" id="ARBA00029447"/>
    </source>
</evidence>
<feature type="transmembrane region" description="Helical" evidence="6">
    <location>
        <begin position="209"/>
        <end position="231"/>
    </location>
</feature>
<dbReference type="PROSITE" id="PS50885">
    <property type="entry name" value="HAMP"/>
    <property type="match status" value="1"/>
</dbReference>
<dbReference type="PRINTS" id="PR00260">
    <property type="entry name" value="CHEMTRNSDUCR"/>
</dbReference>